<keyword evidence="1" id="KW-1133">Transmembrane helix</keyword>
<dbReference type="AlphaFoldDB" id="A0AA88T0G9"/>
<keyword evidence="1" id="KW-0472">Membrane</keyword>
<dbReference type="EMBL" id="JAVHJS010000008">
    <property type="protein sequence ID" value="KAK2849873.1"/>
    <property type="molecule type" value="Genomic_DNA"/>
</dbReference>
<organism evidence="2 3">
    <name type="scientific">Tachysurus vachellii</name>
    <name type="common">Darkbarbel catfish</name>
    <name type="synonym">Pelteobagrus vachellii</name>
    <dbReference type="NCBI Taxonomy" id="175792"/>
    <lineage>
        <taxon>Eukaryota</taxon>
        <taxon>Metazoa</taxon>
        <taxon>Chordata</taxon>
        <taxon>Craniata</taxon>
        <taxon>Vertebrata</taxon>
        <taxon>Euteleostomi</taxon>
        <taxon>Actinopterygii</taxon>
        <taxon>Neopterygii</taxon>
        <taxon>Teleostei</taxon>
        <taxon>Ostariophysi</taxon>
        <taxon>Siluriformes</taxon>
        <taxon>Bagridae</taxon>
        <taxon>Tachysurus</taxon>
    </lineage>
</organism>
<gene>
    <name evidence="2" type="ORF">Q7C36_008656</name>
</gene>
<accession>A0AA88T0G9</accession>
<name>A0AA88T0G9_TACVA</name>
<sequence length="170" mass="19704">MDTNASLTYFAINSAVFASVNVATSVFSILMNIFFIYCMVFQQSEQELLKQPLNVLQGILVGCNITINACTLLNVCSSLLPYWDYFIVYQCMIYVMMASVTSSFWQNICAIIIYLWKHLKNMEKSSTLSSPRFQRQIRMTIRKLIQSKSRSQSVIQFRFYAVMDPDYNKI</sequence>
<evidence type="ECO:0000313" key="2">
    <source>
        <dbReference type="EMBL" id="KAK2849873.1"/>
    </source>
</evidence>
<feature type="transmembrane region" description="Helical" evidence="1">
    <location>
        <begin position="20"/>
        <end position="41"/>
    </location>
</feature>
<protein>
    <submittedName>
        <fullName evidence="2">Uncharacterized protein</fullName>
    </submittedName>
</protein>
<feature type="transmembrane region" description="Helical" evidence="1">
    <location>
        <begin position="53"/>
        <end position="75"/>
    </location>
</feature>
<feature type="transmembrane region" description="Helical" evidence="1">
    <location>
        <begin position="87"/>
        <end position="116"/>
    </location>
</feature>
<keyword evidence="3" id="KW-1185">Reference proteome</keyword>
<proteinExistence type="predicted"/>
<comment type="caution">
    <text evidence="2">The sequence shown here is derived from an EMBL/GenBank/DDBJ whole genome shotgun (WGS) entry which is preliminary data.</text>
</comment>
<dbReference type="Proteomes" id="UP001187315">
    <property type="component" value="Unassembled WGS sequence"/>
</dbReference>
<evidence type="ECO:0000256" key="1">
    <source>
        <dbReference type="SAM" id="Phobius"/>
    </source>
</evidence>
<reference evidence="2" key="1">
    <citation type="submission" date="2023-08" db="EMBL/GenBank/DDBJ databases">
        <title>Pelteobagrus vachellii genome.</title>
        <authorList>
            <person name="Liu H."/>
        </authorList>
    </citation>
    <scope>NUCLEOTIDE SEQUENCE</scope>
    <source>
        <strain evidence="2">PRFRI_2022a</strain>
        <tissue evidence="2">Muscle</tissue>
    </source>
</reference>
<keyword evidence="1" id="KW-0812">Transmembrane</keyword>
<evidence type="ECO:0000313" key="3">
    <source>
        <dbReference type="Proteomes" id="UP001187315"/>
    </source>
</evidence>